<evidence type="ECO:0000256" key="6">
    <source>
        <dbReference type="ARBA" id="ARBA00022958"/>
    </source>
</evidence>
<dbReference type="PANTHER" id="PTHR32024">
    <property type="entry name" value="TRK SYSTEM POTASSIUM UPTAKE PROTEIN TRKG-RELATED"/>
    <property type="match status" value="1"/>
</dbReference>
<evidence type="ECO:0000256" key="1">
    <source>
        <dbReference type="ARBA" id="ARBA00004651"/>
    </source>
</evidence>
<feature type="transmembrane region" description="Helical" evidence="10">
    <location>
        <begin position="237"/>
        <end position="256"/>
    </location>
</feature>
<keyword evidence="3" id="KW-1003">Cell membrane</keyword>
<name>A0A4R6I534_9GAMM</name>
<evidence type="ECO:0000313" key="11">
    <source>
        <dbReference type="EMBL" id="TDO16554.1"/>
    </source>
</evidence>
<proteinExistence type="predicted"/>
<feature type="transmembrane region" description="Helical" evidence="10">
    <location>
        <begin position="27"/>
        <end position="50"/>
    </location>
</feature>
<accession>A0A4R6I534</accession>
<evidence type="ECO:0000256" key="9">
    <source>
        <dbReference type="ARBA" id="ARBA00023136"/>
    </source>
</evidence>
<gene>
    <name evidence="11" type="ORF">DFO68_10181</name>
</gene>
<dbReference type="InterPro" id="IPR004772">
    <property type="entry name" value="TrkH"/>
</dbReference>
<organism evidence="11 12">
    <name type="scientific">Halomonas ventosae</name>
    <dbReference type="NCBI Taxonomy" id="229007"/>
    <lineage>
        <taxon>Bacteria</taxon>
        <taxon>Pseudomonadati</taxon>
        <taxon>Pseudomonadota</taxon>
        <taxon>Gammaproteobacteria</taxon>
        <taxon>Oceanospirillales</taxon>
        <taxon>Halomonadaceae</taxon>
        <taxon>Halomonas</taxon>
    </lineage>
</organism>
<comment type="caution">
    <text evidence="11">The sequence shown here is derived from an EMBL/GenBank/DDBJ whole genome shotgun (WGS) entry which is preliminary data.</text>
</comment>
<dbReference type="Proteomes" id="UP000295150">
    <property type="component" value="Unassembled WGS sequence"/>
</dbReference>
<evidence type="ECO:0000313" key="12">
    <source>
        <dbReference type="Proteomes" id="UP000295150"/>
    </source>
</evidence>
<dbReference type="RefSeq" id="WP_133480962.1">
    <property type="nucleotide sequence ID" value="NZ_SNWH01000001.1"/>
</dbReference>
<feature type="transmembrane region" description="Helical" evidence="10">
    <location>
        <begin position="307"/>
        <end position="338"/>
    </location>
</feature>
<dbReference type="GO" id="GO:0015379">
    <property type="term" value="F:potassium:chloride symporter activity"/>
    <property type="evidence" value="ECO:0007669"/>
    <property type="project" value="InterPro"/>
</dbReference>
<keyword evidence="4" id="KW-0633">Potassium transport</keyword>
<dbReference type="EMBL" id="SNWH01000001">
    <property type="protein sequence ID" value="TDO16554.1"/>
    <property type="molecule type" value="Genomic_DNA"/>
</dbReference>
<dbReference type="GO" id="GO:0005886">
    <property type="term" value="C:plasma membrane"/>
    <property type="evidence" value="ECO:0007669"/>
    <property type="project" value="UniProtKB-SubCell"/>
</dbReference>
<evidence type="ECO:0000256" key="3">
    <source>
        <dbReference type="ARBA" id="ARBA00022475"/>
    </source>
</evidence>
<feature type="transmembrane region" description="Helical" evidence="10">
    <location>
        <begin position="416"/>
        <end position="437"/>
    </location>
</feature>
<keyword evidence="12" id="KW-1185">Reference proteome</keyword>
<keyword evidence="2" id="KW-0813">Transport</keyword>
<dbReference type="OrthoDB" id="9810952at2"/>
<dbReference type="PANTHER" id="PTHR32024:SF1">
    <property type="entry name" value="KTR SYSTEM POTASSIUM UPTAKE PROTEIN B"/>
    <property type="match status" value="1"/>
</dbReference>
<keyword evidence="9 10" id="KW-0472">Membrane</keyword>
<evidence type="ECO:0000256" key="8">
    <source>
        <dbReference type="ARBA" id="ARBA00023065"/>
    </source>
</evidence>
<dbReference type="AlphaFoldDB" id="A0A4R6I534"/>
<protein>
    <submittedName>
        <fullName evidence="11">Trk system potassium uptake protein TrkH</fullName>
    </submittedName>
</protein>
<feature type="transmembrane region" description="Helical" evidence="10">
    <location>
        <begin position="359"/>
        <end position="379"/>
    </location>
</feature>
<evidence type="ECO:0000256" key="10">
    <source>
        <dbReference type="SAM" id="Phobius"/>
    </source>
</evidence>
<evidence type="ECO:0000256" key="2">
    <source>
        <dbReference type="ARBA" id="ARBA00022448"/>
    </source>
</evidence>
<evidence type="ECO:0000256" key="4">
    <source>
        <dbReference type="ARBA" id="ARBA00022538"/>
    </source>
</evidence>
<evidence type="ECO:0000256" key="5">
    <source>
        <dbReference type="ARBA" id="ARBA00022692"/>
    </source>
</evidence>
<keyword evidence="5 10" id="KW-0812">Transmembrane</keyword>
<dbReference type="NCBIfam" id="TIGR00933">
    <property type="entry name" value="2a38"/>
    <property type="match status" value="1"/>
</dbReference>
<sequence>MGLRERLRRPVRRAPHGRRLSLNLPELLLLGFFVLSGVGTVLLSLPIAAYQPLTWDQALFTATSAVTVTGLGVIDTPSLTGFGQVVVLALIQVGGLGFMTCAAMMMVMLGIRLPMHQKKLISESLEHTSFQSLVEMVRLVILFALVAEVIGTLLLALAWVPDYGLAKGLWISVFHAISAFNNAGFSTWSGSLTGEVADPLVNAVISLLFIVGGLGFLVIAELVNWRSLERLSLHTRIVLHATFWLVLVAMLSLLLLEWNNPATLGGLEGIGTRLQAAWFQAVTPRTAGFNTLDIGAMSDSTALLTMLWMFIGAGSGSTASGIKVTTMVVLVLVARAFLRGESRAMAFSRSLPDNTVMEAVAVALAGMLLIFTCLLVLTITESGQAFLDLAFESVSAFGTVGLSRGITAELSLPGQLAIIVTMLLGRVGPISLGYLVARRKVTGFRYAEGKVHIG</sequence>
<dbReference type="Pfam" id="PF02386">
    <property type="entry name" value="TrkH"/>
    <property type="match status" value="1"/>
</dbReference>
<comment type="subcellular location">
    <subcellularLocation>
        <location evidence="1">Cell membrane</location>
        <topology evidence="1">Multi-pass membrane protein</topology>
    </subcellularLocation>
</comment>
<keyword evidence="7 10" id="KW-1133">Transmembrane helix</keyword>
<feature type="transmembrane region" description="Helical" evidence="10">
    <location>
        <begin position="200"/>
        <end position="225"/>
    </location>
</feature>
<feature type="transmembrane region" description="Helical" evidence="10">
    <location>
        <begin position="85"/>
        <end position="111"/>
    </location>
</feature>
<evidence type="ECO:0000256" key="7">
    <source>
        <dbReference type="ARBA" id="ARBA00022989"/>
    </source>
</evidence>
<reference evidence="11 12" key="1">
    <citation type="submission" date="2019-03" db="EMBL/GenBank/DDBJ databases">
        <title>Freshwater and sediment microbial communities from various areas in North America, analyzing microbe dynamics in response to fracking.</title>
        <authorList>
            <person name="Lamendella R."/>
        </authorList>
    </citation>
    <scope>NUCLEOTIDE SEQUENCE [LARGE SCALE GENOMIC DNA]</scope>
    <source>
        <strain evidence="11 12">1_TX</strain>
    </source>
</reference>
<keyword evidence="8" id="KW-0406">Ion transport</keyword>
<dbReference type="InterPro" id="IPR003445">
    <property type="entry name" value="Cat_transpt"/>
</dbReference>
<keyword evidence="6" id="KW-0630">Potassium</keyword>
<feature type="transmembrane region" description="Helical" evidence="10">
    <location>
        <begin position="139"/>
        <end position="160"/>
    </location>
</feature>